<keyword evidence="2" id="KW-1185">Reference proteome</keyword>
<organism evidence="1 2">
    <name type="scientific">Lutibacter litoralis</name>
    <dbReference type="NCBI Taxonomy" id="321268"/>
    <lineage>
        <taxon>Bacteria</taxon>
        <taxon>Pseudomonadati</taxon>
        <taxon>Bacteroidota</taxon>
        <taxon>Flavobacteriia</taxon>
        <taxon>Flavobacteriales</taxon>
        <taxon>Flavobacteriaceae</taxon>
        <taxon>Lutibacter</taxon>
    </lineage>
</organism>
<proteinExistence type="predicted"/>
<sequence>MISKLISSSIKKGVSYSTYRTLIKGLLVEGKSTGNEQSEALLEYSILNDKRMDRLDKTLKISEETSNALNKLTDNFTLLVLAEGWCGDAAQILPVINKIAESSSKIELKIVCRDENEGLMNQFLTNGGKAIPKVIVVNNKNEVVNSWGPRPSVATKMVNDYKVAHGGLDDTFKKDLQIWYNKDKGNNTQKDLLNILETSAVEVS</sequence>
<protein>
    <submittedName>
        <fullName evidence="1">Thioredoxin family protein</fullName>
    </submittedName>
</protein>
<evidence type="ECO:0000313" key="1">
    <source>
        <dbReference type="EMBL" id="MFB9272422.1"/>
    </source>
</evidence>
<gene>
    <name evidence="1" type="ORF">ACFFT3_11035</name>
</gene>
<dbReference type="EMBL" id="JBHMDX010000008">
    <property type="protein sequence ID" value="MFB9272422.1"/>
    <property type="molecule type" value="Genomic_DNA"/>
</dbReference>
<dbReference type="Proteomes" id="UP001589665">
    <property type="component" value="Unassembled WGS sequence"/>
</dbReference>
<reference evidence="1 2" key="1">
    <citation type="submission" date="2024-09" db="EMBL/GenBank/DDBJ databases">
        <authorList>
            <person name="Sun Q."/>
            <person name="Mori K."/>
        </authorList>
    </citation>
    <scope>NUCLEOTIDE SEQUENCE [LARGE SCALE GENOMIC DNA]</scope>
    <source>
        <strain evidence="1 2">JCM 13034</strain>
    </source>
</reference>
<comment type="caution">
    <text evidence="1">The sequence shown here is derived from an EMBL/GenBank/DDBJ whole genome shotgun (WGS) entry which is preliminary data.</text>
</comment>
<dbReference type="Pfam" id="PF14595">
    <property type="entry name" value="Thioredoxin_9"/>
    <property type="match status" value="1"/>
</dbReference>
<dbReference type="InterPro" id="IPR036249">
    <property type="entry name" value="Thioredoxin-like_sf"/>
</dbReference>
<name>A0ABV5K164_9FLAO</name>
<evidence type="ECO:0000313" key="2">
    <source>
        <dbReference type="Proteomes" id="UP001589665"/>
    </source>
</evidence>
<accession>A0ABV5K164</accession>
<dbReference type="Gene3D" id="3.40.30.10">
    <property type="entry name" value="Glutaredoxin"/>
    <property type="match status" value="1"/>
</dbReference>
<dbReference type="RefSeq" id="WP_188703974.1">
    <property type="nucleotide sequence ID" value="NZ_BMNS01000002.1"/>
</dbReference>
<dbReference type="SUPFAM" id="SSF52833">
    <property type="entry name" value="Thioredoxin-like"/>
    <property type="match status" value="1"/>
</dbReference>